<dbReference type="Proteomes" id="UP001626550">
    <property type="component" value="Unassembled WGS sequence"/>
</dbReference>
<accession>A0ABD2Q9Z3</accession>
<gene>
    <name evidence="1" type="ORF">Ciccas_005122</name>
</gene>
<name>A0ABD2Q9Z3_9PLAT</name>
<proteinExistence type="predicted"/>
<comment type="caution">
    <text evidence="1">The sequence shown here is derived from an EMBL/GenBank/DDBJ whole genome shotgun (WGS) entry which is preliminary data.</text>
</comment>
<keyword evidence="2" id="KW-1185">Reference proteome</keyword>
<dbReference type="AlphaFoldDB" id="A0ABD2Q9Z3"/>
<evidence type="ECO:0000313" key="1">
    <source>
        <dbReference type="EMBL" id="KAL3316228.1"/>
    </source>
</evidence>
<evidence type="ECO:0000313" key="2">
    <source>
        <dbReference type="Proteomes" id="UP001626550"/>
    </source>
</evidence>
<organism evidence="1 2">
    <name type="scientific">Cichlidogyrus casuarinus</name>
    <dbReference type="NCBI Taxonomy" id="1844966"/>
    <lineage>
        <taxon>Eukaryota</taxon>
        <taxon>Metazoa</taxon>
        <taxon>Spiralia</taxon>
        <taxon>Lophotrochozoa</taxon>
        <taxon>Platyhelminthes</taxon>
        <taxon>Monogenea</taxon>
        <taxon>Monopisthocotylea</taxon>
        <taxon>Dactylogyridea</taxon>
        <taxon>Ancyrocephalidae</taxon>
        <taxon>Cichlidogyrus</taxon>
    </lineage>
</organism>
<sequence length="76" mass="8503">MSTLVDTSSDFALFVASCKRYFEVVLHKPLESNFPNLPDDFSFTNTDICVISPQKLETFGESDSMFLFIGKKANLG</sequence>
<reference evidence="1 2" key="1">
    <citation type="submission" date="2024-11" db="EMBL/GenBank/DDBJ databases">
        <title>Adaptive evolution of stress response genes in parasites aligns with host niche diversity.</title>
        <authorList>
            <person name="Hahn C."/>
            <person name="Resl P."/>
        </authorList>
    </citation>
    <scope>NUCLEOTIDE SEQUENCE [LARGE SCALE GENOMIC DNA]</scope>
    <source>
        <strain evidence="1">EGGRZ-B1_66</strain>
        <tissue evidence="1">Body</tissue>
    </source>
</reference>
<dbReference type="EMBL" id="JBJKFK010000577">
    <property type="protein sequence ID" value="KAL3316228.1"/>
    <property type="molecule type" value="Genomic_DNA"/>
</dbReference>
<protein>
    <submittedName>
        <fullName evidence="1">Uncharacterized protein</fullName>
    </submittedName>
</protein>